<dbReference type="GO" id="GO:0035435">
    <property type="term" value="P:phosphate ion transmembrane transport"/>
    <property type="evidence" value="ECO:0007669"/>
    <property type="project" value="TreeGrafter"/>
</dbReference>
<dbReference type="PANTHER" id="PTHR43826">
    <property type="entry name" value="GLUCOSE-6-PHOSPHATE EXCHANGER SLC37A4"/>
    <property type="match status" value="1"/>
</dbReference>
<evidence type="ECO:0000313" key="9">
    <source>
        <dbReference type="Proteomes" id="UP000245998"/>
    </source>
</evidence>
<feature type="transmembrane region" description="Helical" evidence="6">
    <location>
        <begin position="192"/>
        <end position="210"/>
    </location>
</feature>
<feature type="transmembrane region" description="Helical" evidence="6">
    <location>
        <begin position="419"/>
        <end position="441"/>
    </location>
</feature>
<feature type="transmembrane region" description="Helical" evidence="6">
    <location>
        <begin position="391"/>
        <end position="413"/>
    </location>
</feature>
<evidence type="ECO:0000256" key="5">
    <source>
        <dbReference type="ARBA" id="ARBA00023136"/>
    </source>
</evidence>
<keyword evidence="5 6" id="KW-0472">Membrane</keyword>
<feature type="transmembrane region" description="Helical" evidence="6">
    <location>
        <begin position="350"/>
        <end position="371"/>
    </location>
</feature>
<feature type="domain" description="Major facilitator superfamily (MFS) profile" evidence="7">
    <location>
        <begin position="33"/>
        <end position="444"/>
    </location>
</feature>
<evidence type="ECO:0000256" key="6">
    <source>
        <dbReference type="SAM" id="Phobius"/>
    </source>
</evidence>
<dbReference type="InterPro" id="IPR051337">
    <property type="entry name" value="OPA_Antiporter"/>
</dbReference>
<reference evidence="8 9" key="1">
    <citation type="submission" date="2018-04" db="EMBL/GenBank/DDBJ databases">
        <title>Camelliibacillus theae gen. nov., sp. nov., isolated from Pu'er tea.</title>
        <authorList>
            <person name="Niu L."/>
        </authorList>
    </citation>
    <scope>NUCLEOTIDE SEQUENCE [LARGE SCALE GENOMIC DNA]</scope>
    <source>
        <strain evidence="8 9">T8</strain>
    </source>
</reference>
<dbReference type="Proteomes" id="UP000245998">
    <property type="component" value="Unassembled WGS sequence"/>
</dbReference>
<dbReference type="EMBL" id="QCZG01000059">
    <property type="protein sequence ID" value="PWA06394.1"/>
    <property type="molecule type" value="Genomic_DNA"/>
</dbReference>
<feature type="transmembrane region" description="Helical" evidence="6">
    <location>
        <begin position="30"/>
        <end position="49"/>
    </location>
</feature>
<name>A0A2U1JN35_9BACI</name>
<dbReference type="GO" id="GO:0005886">
    <property type="term" value="C:plasma membrane"/>
    <property type="evidence" value="ECO:0007669"/>
    <property type="project" value="UniProtKB-SubCell"/>
</dbReference>
<accession>A0A2U1JN35</accession>
<dbReference type="InterPro" id="IPR036259">
    <property type="entry name" value="MFS_trans_sf"/>
</dbReference>
<organism evidence="8 9">
    <name type="scientific">Pueribacillus theae</name>
    <dbReference type="NCBI Taxonomy" id="2171751"/>
    <lineage>
        <taxon>Bacteria</taxon>
        <taxon>Bacillati</taxon>
        <taxon>Bacillota</taxon>
        <taxon>Bacilli</taxon>
        <taxon>Bacillales</taxon>
        <taxon>Bacillaceae</taxon>
        <taxon>Pueribacillus</taxon>
    </lineage>
</organism>
<proteinExistence type="predicted"/>
<dbReference type="InterPro" id="IPR020846">
    <property type="entry name" value="MFS_dom"/>
</dbReference>
<feature type="transmembrane region" description="Helical" evidence="6">
    <location>
        <begin position="159"/>
        <end position="180"/>
    </location>
</feature>
<feature type="transmembrane region" description="Helical" evidence="6">
    <location>
        <begin position="69"/>
        <end position="93"/>
    </location>
</feature>
<dbReference type="PANTHER" id="PTHR43826:SF3">
    <property type="entry name" value="GLUCOSE-6-PHOSPHATE EXCHANGER SLC37A4"/>
    <property type="match status" value="1"/>
</dbReference>
<dbReference type="GO" id="GO:0061513">
    <property type="term" value="F:glucose 6-phosphate:phosphate antiporter activity"/>
    <property type="evidence" value="ECO:0007669"/>
    <property type="project" value="TreeGrafter"/>
</dbReference>
<dbReference type="Pfam" id="PF07690">
    <property type="entry name" value="MFS_1"/>
    <property type="match status" value="1"/>
</dbReference>
<dbReference type="PROSITE" id="PS50850">
    <property type="entry name" value="MFS"/>
    <property type="match status" value="1"/>
</dbReference>
<evidence type="ECO:0000313" key="8">
    <source>
        <dbReference type="EMBL" id="PWA06394.1"/>
    </source>
</evidence>
<protein>
    <recommendedName>
        <fullName evidence="7">Major facilitator superfamily (MFS) profile domain-containing protein</fullName>
    </recommendedName>
</protein>
<keyword evidence="2" id="KW-0813">Transport</keyword>
<keyword evidence="9" id="KW-1185">Reference proteome</keyword>
<feature type="transmembrane region" description="Helical" evidence="6">
    <location>
        <begin position="100"/>
        <end position="119"/>
    </location>
</feature>
<evidence type="ECO:0000256" key="3">
    <source>
        <dbReference type="ARBA" id="ARBA00022692"/>
    </source>
</evidence>
<feature type="transmembrane region" description="Helical" evidence="6">
    <location>
        <begin position="125"/>
        <end position="147"/>
    </location>
</feature>
<comment type="subcellular location">
    <subcellularLocation>
        <location evidence="1">Cell membrane</location>
        <topology evidence="1">Multi-pass membrane protein</topology>
    </subcellularLocation>
</comment>
<feature type="transmembrane region" description="Helical" evidence="6">
    <location>
        <begin position="298"/>
        <end position="316"/>
    </location>
</feature>
<evidence type="ECO:0000256" key="1">
    <source>
        <dbReference type="ARBA" id="ARBA00004651"/>
    </source>
</evidence>
<feature type="transmembrane region" description="Helical" evidence="6">
    <location>
        <begin position="256"/>
        <end position="278"/>
    </location>
</feature>
<dbReference type="Gene3D" id="1.20.1250.20">
    <property type="entry name" value="MFS general substrate transporter like domains"/>
    <property type="match status" value="1"/>
</dbReference>
<gene>
    <name evidence="8" type="ORF">DCC39_17440</name>
</gene>
<feature type="transmembrane region" description="Helical" evidence="6">
    <location>
        <begin position="323"/>
        <end position="344"/>
    </location>
</feature>
<dbReference type="RefSeq" id="WP_116556171.1">
    <property type="nucleotide sequence ID" value="NZ_QCZG01000059.1"/>
</dbReference>
<dbReference type="SUPFAM" id="SSF103473">
    <property type="entry name" value="MFS general substrate transporter"/>
    <property type="match status" value="1"/>
</dbReference>
<dbReference type="InterPro" id="IPR011701">
    <property type="entry name" value="MFS"/>
</dbReference>
<dbReference type="AlphaFoldDB" id="A0A2U1JN35"/>
<evidence type="ECO:0000259" key="7">
    <source>
        <dbReference type="PROSITE" id="PS50850"/>
    </source>
</evidence>
<dbReference type="CDD" id="cd06174">
    <property type="entry name" value="MFS"/>
    <property type="match status" value="1"/>
</dbReference>
<dbReference type="OrthoDB" id="9793283at2"/>
<comment type="caution">
    <text evidence="8">The sequence shown here is derived from an EMBL/GenBank/DDBJ whole genome shotgun (WGS) entry which is preliminary data.</text>
</comment>
<keyword evidence="4 6" id="KW-1133">Transmembrane helix</keyword>
<evidence type="ECO:0000256" key="4">
    <source>
        <dbReference type="ARBA" id="ARBA00022989"/>
    </source>
</evidence>
<sequence length="458" mass="50239">MPGSYTSPTGLKGLFKKEAKRRELTKYPVGRYRIFLLAVVVFANIIASYEGNLAPIVPMLLEELNITAAIYGQLNVIPIIVTALVSLFVGVYADRWGRSIIVLMGVFLTAIFIFLLAGITTIQGFLIIKILLGIVDGLAFAPIAGLVRDFSPQMGRGVAYAFWTLGPVGGPFIANFIASWTLPIFGTWQSQLYIMGTICVMFWIVILVCLRDLSPELRSKIYVSEPKEGEAAEKHQDKGESISQKTGLKGIFSHPVIWIQPIGIVIFLPIYFTMIVYGPLFFTEVYNVTTAEGSKFTMYYWLGTFIGLFLAGGISDRIGLRKICTLVGALSAIIFNPIWIIWGMSASTNLGLVGVFSFLAGFTGAAAYSPWMAMYSENLESVNPNIQATGWGFYGLVTRLAALLVALLAPVVVETTGSWKSWFMIAEIGMICYLIFPFLAIGQLFPTKVSVPPAEKAQ</sequence>
<keyword evidence="3 6" id="KW-0812">Transmembrane</keyword>
<evidence type="ECO:0000256" key="2">
    <source>
        <dbReference type="ARBA" id="ARBA00022448"/>
    </source>
</evidence>